<dbReference type="RefSeq" id="XP_034070935.1">
    <property type="nucleotide sequence ID" value="XM_034215044.1"/>
</dbReference>
<gene>
    <name evidence="16" type="primary">LOC117545318</name>
</gene>
<feature type="compositionally biased region" description="Basic and acidic residues" evidence="13">
    <location>
        <begin position="92"/>
        <end position="102"/>
    </location>
</feature>
<proteinExistence type="inferred from homology"/>
<evidence type="ECO:0000256" key="7">
    <source>
        <dbReference type="ARBA" id="ARBA00023015"/>
    </source>
</evidence>
<organism evidence="15 16">
    <name type="scientific">Gymnodraco acuticeps</name>
    <name type="common">Antarctic dragonfish</name>
    <dbReference type="NCBI Taxonomy" id="8218"/>
    <lineage>
        <taxon>Eukaryota</taxon>
        <taxon>Metazoa</taxon>
        <taxon>Chordata</taxon>
        <taxon>Craniata</taxon>
        <taxon>Vertebrata</taxon>
        <taxon>Euteleostomi</taxon>
        <taxon>Actinopterygii</taxon>
        <taxon>Neopterygii</taxon>
        <taxon>Teleostei</taxon>
        <taxon>Neoteleostei</taxon>
        <taxon>Acanthomorphata</taxon>
        <taxon>Eupercaria</taxon>
        <taxon>Perciformes</taxon>
        <taxon>Notothenioidei</taxon>
        <taxon>Bathydraconidae</taxon>
        <taxon>Gymnodraco</taxon>
    </lineage>
</organism>
<dbReference type="GO" id="GO:0000978">
    <property type="term" value="F:RNA polymerase II cis-regulatory region sequence-specific DNA binding"/>
    <property type="evidence" value="ECO:0007669"/>
    <property type="project" value="TreeGrafter"/>
</dbReference>
<feature type="domain" description="C2H2-type" evidence="14">
    <location>
        <begin position="348"/>
        <end position="375"/>
    </location>
</feature>
<evidence type="ECO:0000256" key="11">
    <source>
        <dbReference type="PROSITE-ProRule" id="PRU00042"/>
    </source>
</evidence>
<dbReference type="InterPro" id="IPR036236">
    <property type="entry name" value="Znf_C2H2_sf"/>
</dbReference>
<dbReference type="GO" id="GO:0005667">
    <property type="term" value="C:transcription regulator complex"/>
    <property type="evidence" value="ECO:0007669"/>
    <property type="project" value="TreeGrafter"/>
</dbReference>
<feature type="compositionally biased region" description="Basic and acidic residues" evidence="13">
    <location>
        <begin position="168"/>
        <end position="178"/>
    </location>
</feature>
<feature type="compositionally biased region" description="Acidic residues" evidence="13">
    <location>
        <begin position="453"/>
        <end position="472"/>
    </location>
</feature>
<dbReference type="FunFam" id="3.30.160.60:FF:001480">
    <property type="entry name" value="Si:cabz01071911.3"/>
    <property type="match status" value="2"/>
</dbReference>
<feature type="compositionally biased region" description="Acidic residues" evidence="13">
    <location>
        <begin position="179"/>
        <end position="200"/>
    </location>
</feature>
<evidence type="ECO:0000256" key="1">
    <source>
        <dbReference type="ARBA" id="ARBA00004123"/>
    </source>
</evidence>
<keyword evidence="15" id="KW-1185">Reference proteome</keyword>
<keyword evidence="9" id="KW-0804">Transcription</keyword>
<name>A0A6P8UGR3_GYMAC</name>
<feature type="region of interest" description="Disordered" evidence="13">
    <location>
        <begin position="400"/>
        <end position="472"/>
    </location>
</feature>
<dbReference type="KEGG" id="gacu:117545318"/>
<evidence type="ECO:0000256" key="4">
    <source>
        <dbReference type="ARBA" id="ARBA00022737"/>
    </source>
</evidence>
<keyword evidence="6" id="KW-0862">Zinc</keyword>
<evidence type="ECO:0000256" key="2">
    <source>
        <dbReference type="ARBA" id="ARBA00006991"/>
    </source>
</evidence>
<dbReference type="SUPFAM" id="SSF57667">
    <property type="entry name" value="beta-beta-alpha zinc fingers"/>
    <property type="match status" value="3"/>
</dbReference>
<evidence type="ECO:0000256" key="13">
    <source>
        <dbReference type="SAM" id="MobiDB-lite"/>
    </source>
</evidence>
<evidence type="ECO:0000256" key="5">
    <source>
        <dbReference type="ARBA" id="ARBA00022771"/>
    </source>
</evidence>
<feature type="domain" description="C2H2-type" evidence="14">
    <location>
        <begin position="264"/>
        <end position="291"/>
    </location>
</feature>
<dbReference type="OrthoDB" id="8113227at2759"/>
<sequence length="472" mass="53909">MSVVLLSLVKQRLTAAAEDIFVLFERTIAKYEEELSRSKQENERHRKLLDAVLQPQLQIHRADFQQLEVVEEEVPPEQQEWSSSLDQEDPEPPPHIKEEQEKLWSSQEGEQLQGLEEADITKSTFTPVPVKSEYDEEKPQSSQLHQRQTEHLETEADEEDCGGPEPARNSDPERHLQPETEDNPGDSSEPDTENSSEPDTEDRADLKETREPGSNSQKNKQNPVSDSRRSAGEKSFGCSLCEKTFTQRGNLNRHMRTHTGEKPFGCSLCGKEIRSKYNLKVHMRIHTGEKPFSCSICKKYFGQRGDLKDHMRIHTGEKPFICSICKKSFRQRGDLKKHMRIHTGEEPFSCSICKTSFGQRGHLKYHLRIHTGEKPFSCSVCDKRFTRRYLVKIHKCVGRQSSQLHQTQTEEIREAEPPASSSAEHMETEADGEDCGGPEPARNSDPERHLQPDTEDNSGDSSEPDPQDSDYC</sequence>
<dbReference type="Gene3D" id="3.30.160.60">
    <property type="entry name" value="Classic Zinc Finger"/>
    <property type="match status" value="6"/>
</dbReference>
<feature type="region of interest" description="Disordered" evidence="13">
    <location>
        <begin position="71"/>
        <end position="233"/>
    </location>
</feature>
<dbReference type="InParanoid" id="A0A6P8UGR3"/>
<keyword evidence="3" id="KW-0479">Metal-binding</keyword>
<dbReference type="SMART" id="SM00355">
    <property type="entry name" value="ZnF_C2H2"/>
    <property type="match status" value="6"/>
</dbReference>
<evidence type="ECO:0000256" key="3">
    <source>
        <dbReference type="ARBA" id="ARBA00022723"/>
    </source>
</evidence>
<dbReference type="GO" id="GO:0031519">
    <property type="term" value="C:PcG protein complex"/>
    <property type="evidence" value="ECO:0007669"/>
    <property type="project" value="TreeGrafter"/>
</dbReference>
<dbReference type="PROSITE" id="PS50157">
    <property type="entry name" value="ZINC_FINGER_C2H2_2"/>
    <property type="match status" value="5"/>
</dbReference>
<evidence type="ECO:0000256" key="10">
    <source>
        <dbReference type="ARBA" id="ARBA00023242"/>
    </source>
</evidence>
<dbReference type="AlphaFoldDB" id="A0A6P8UGR3"/>
<keyword evidence="5 11" id="KW-0863">Zinc-finger</keyword>
<evidence type="ECO:0000256" key="6">
    <source>
        <dbReference type="ARBA" id="ARBA00022833"/>
    </source>
</evidence>
<evidence type="ECO:0000259" key="14">
    <source>
        <dbReference type="PROSITE" id="PS50157"/>
    </source>
</evidence>
<reference evidence="16" key="1">
    <citation type="submission" date="2025-08" db="UniProtKB">
        <authorList>
            <consortium name="RefSeq"/>
        </authorList>
    </citation>
    <scope>IDENTIFICATION</scope>
</reference>
<feature type="domain" description="C2H2-type" evidence="14">
    <location>
        <begin position="320"/>
        <end position="347"/>
    </location>
</feature>
<dbReference type="GO" id="GO:0045893">
    <property type="term" value="P:positive regulation of DNA-templated transcription"/>
    <property type="evidence" value="ECO:0007669"/>
    <property type="project" value="UniProtKB-ARBA"/>
</dbReference>
<protein>
    <submittedName>
        <fullName evidence="16">Zinc finger protein 454-like</fullName>
    </submittedName>
</protein>
<keyword evidence="10" id="KW-0539">Nucleus</keyword>
<feature type="compositionally biased region" description="Basic and acidic residues" evidence="13">
    <location>
        <begin position="201"/>
        <end position="211"/>
    </location>
</feature>
<keyword evidence="4" id="KW-0677">Repeat</keyword>
<keyword evidence="7" id="KW-0805">Transcription regulation</keyword>
<feature type="coiled-coil region" evidence="12">
    <location>
        <begin position="21"/>
        <end position="48"/>
    </location>
</feature>
<dbReference type="PANTHER" id="PTHR14003">
    <property type="entry name" value="TRANSCRIPTIONAL REPRESSOR PROTEIN YY"/>
    <property type="match status" value="1"/>
</dbReference>
<evidence type="ECO:0000256" key="12">
    <source>
        <dbReference type="SAM" id="Coils"/>
    </source>
</evidence>
<evidence type="ECO:0000256" key="8">
    <source>
        <dbReference type="ARBA" id="ARBA00023125"/>
    </source>
</evidence>
<feature type="compositionally biased region" description="Polar residues" evidence="13">
    <location>
        <begin position="212"/>
        <end position="225"/>
    </location>
</feature>
<comment type="subcellular location">
    <subcellularLocation>
        <location evidence="1">Nucleus</location>
    </subcellularLocation>
</comment>
<dbReference type="FunFam" id="3.30.160.60:FF:000230">
    <property type="entry name" value="Zinc finger protein 148"/>
    <property type="match status" value="1"/>
</dbReference>
<feature type="compositionally biased region" description="Basic and acidic residues" evidence="13">
    <location>
        <begin position="442"/>
        <end position="452"/>
    </location>
</feature>
<dbReference type="GO" id="GO:0008270">
    <property type="term" value="F:zinc ion binding"/>
    <property type="evidence" value="ECO:0007669"/>
    <property type="project" value="UniProtKB-KW"/>
</dbReference>
<dbReference type="PROSITE" id="PS00028">
    <property type="entry name" value="ZINC_FINGER_C2H2_1"/>
    <property type="match status" value="5"/>
</dbReference>
<dbReference type="FunFam" id="3.30.160.60:FF:000260">
    <property type="entry name" value="Spalt-like transcription factor 1"/>
    <property type="match status" value="1"/>
</dbReference>
<keyword evidence="12" id="KW-0175">Coiled coil</keyword>
<dbReference type="FunFam" id="3.30.160.60:FF:001049">
    <property type="entry name" value="zinc finger protein 319"/>
    <property type="match status" value="1"/>
</dbReference>
<dbReference type="Pfam" id="PF00096">
    <property type="entry name" value="zf-C2H2"/>
    <property type="match status" value="5"/>
</dbReference>
<feature type="domain" description="C2H2-type" evidence="14">
    <location>
        <begin position="292"/>
        <end position="319"/>
    </location>
</feature>
<dbReference type="FunFam" id="3.30.160.60:FF:001732">
    <property type="entry name" value="Zgc:162936"/>
    <property type="match status" value="1"/>
</dbReference>
<dbReference type="GO" id="GO:0000981">
    <property type="term" value="F:DNA-binding transcription factor activity, RNA polymerase II-specific"/>
    <property type="evidence" value="ECO:0007669"/>
    <property type="project" value="TreeGrafter"/>
</dbReference>
<evidence type="ECO:0000313" key="15">
    <source>
        <dbReference type="Proteomes" id="UP000515161"/>
    </source>
</evidence>
<dbReference type="GeneID" id="117545318"/>
<dbReference type="PANTHER" id="PTHR14003:SF23">
    <property type="entry name" value="ZINC FINGER PROTEIN 143"/>
    <property type="match status" value="1"/>
</dbReference>
<evidence type="ECO:0000313" key="16">
    <source>
        <dbReference type="RefSeq" id="XP_034070935.1"/>
    </source>
</evidence>
<dbReference type="Proteomes" id="UP000515161">
    <property type="component" value="Unplaced"/>
</dbReference>
<dbReference type="InterPro" id="IPR013087">
    <property type="entry name" value="Znf_C2H2_type"/>
</dbReference>
<feature type="domain" description="C2H2-type" evidence="14">
    <location>
        <begin position="236"/>
        <end position="263"/>
    </location>
</feature>
<comment type="similarity">
    <text evidence="2">Belongs to the krueppel C2H2-type zinc-finger protein family.</text>
</comment>
<evidence type="ECO:0000256" key="9">
    <source>
        <dbReference type="ARBA" id="ARBA00023163"/>
    </source>
</evidence>
<dbReference type="GO" id="GO:0000785">
    <property type="term" value="C:chromatin"/>
    <property type="evidence" value="ECO:0007669"/>
    <property type="project" value="TreeGrafter"/>
</dbReference>
<accession>A0A6P8UGR3</accession>
<keyword evidence="8" id="KW-0238">DNA-binding</keyword>